<dbReference type="PANTHER" id="PTHR43040">
    <property type="entry name" value="RIBONUCLEASE D"/>
    <property type="match status" value="1"/>
</dbReference>
<dbReference type="GeneID" id="92043014"/>
<comment type="caution">
    <text evidence="3">The sequence shown here is derived from an EMBL/GenBank/DDBJ whole genome shotgun (WGS) entry which is preliminary data.</text>
</comment>
<proteinExistence type="predicted"/>
<evidence type="ECO:0000313" key="4">
    <source>
        <dbReference type="Proteomes" id="UP001433268"/>
    </source>
</evidence>
<feature type="region of interest" description="Disordered" evidence="1">
    <location>
        <begin position="353"/>
        <end position="381"/>
    </location>
</feature>
<dbReference type="PANTHER" id="PTHR43040:SF1">
    <property type="entry name" value="RIBONUCLEASE D"/>
    <property type="match status" value="1"/>
</dbReference>
<dbReference type="Gene3D" id="3.30.420.10">
    <property type="entry name" value="Ribonuclease H-like superfamily/Ribonuclease H"/>
    <property type="match status" value="1"/>
</dbReference>
<dbReference type="InterPro" id="IPR002562">
    <property type="entry name" value="3'-5'_exonuclease_dom"/>
</dbReference>
<dbReference type="SMART" id="SM00474">
    <property type="entry name" value="35EXOc"/>
    <property type="match status" value="1"/>
</dbReference>
<evidence type="ECO:0000313" key="3">
    <source>
        <dbReference type="EMBL" id="KAK8084368.1"/>
    </source>
</evidence>
<name>A0ABR1WLQ5_9PEZI</name>
<feature type="domain" description="3'-5' exonuclease" evidence="2">
    <location>
        <begin position="96"/>
        <end position="302"/>
    </location>
</feature>
<organism evidence="3 4">
    <name type="scientific">Apiospora hydei</name>
    <dbReference type="NCBI Taxonomy" id="1337664"/>
    <lineage>
        <taxon>Eukaryota</taxon>
        <taxon>Fungi</taxon>
        <taxon>Dikarya</taxon>
        <taxon>Ascomycota</taxon>
        <taxon>Pezizomycotina</taxon>
        <taxon>Sordariomycetes</taxon>
        <taxon>Xylariomycetidae</taxon>
        <taxon>Amphisphaeriales</taxon>
        <taxon>Apiosporaceae</taxon>
        <taxon>Apiospora</taxon>
    </lineage>
</organism>
<dbReference type="RefSeq" id="XP_066668877.1">
    <property type="nucleotide sequence ID" value="XM_066809954.1"/>
</dbReference>
<evidence type="ECO:0000259" key="2">
    <source>
        <dbReference type="SMART" id="SM00474"/>
    </source>
</evidence>
<gene>
    <name evidence="3" type="ORF">PG997_005639</name>
</gene>
<keyword evidence="4" id="KW-1185">Reference proteome</keyword>
<dbReference type="SUPFAM" id="SSF53098">
    <property type="entry name" value="Ribonuclease H-like"/>
    <property type="match status" value="1"/>
</dbReference>
<dbReference type="InterPro" id="IPR012337">
    <property type="entry name" value="RNaseH-like_sf"/>
</dbReference>
<dbReference type="EMBL" id="JAQQWN010000005">
    <property type="protein sequence ID" value="KAK8084368.1"/>
    <property type="molecule type" value="Genomic_DNA"/>
</dbReference>
<protein>
    <submittedName>
        <fullName evidence="3">Ribonuclease H-like protein</fullName>
    </submittedName>
</protein>
<sequence>MNAARRHVGRAFSSTPRTLRSVAQKRTVFNLKGGSKAGAAAATEAVAPAAAAAPIAAPQSLKKLGRDKKPELPAVNAPPPGFVPVELPGRAKKIQTFFIDNPAGVSELADRLWTQALAGRANDDNCLYVDLEGADLCRDGSLSLLIFYSTRLREAFVVDVFLLQAAAFTTRGSKHDVSLQDILESADCRKAFFDVRNDSDALFWHYGVGLRGCEDIQLMENASRDDGNRNLVSGLMKCMTKILTVAEKEEWDNAKAAGKDLFNRGSFEVFDVRPLSPEIISYCVGDVYYLPRLRKAHWKKLSEEWREKVMEETKARIVESQQELYQPLKAAMARGPWEADWVWVPLEEYKPQEYKPRASRPAPRPTWAKKKRREVQLKGEH</sequence>
<reference evidence="3 4" key="1">
    <citation type="submission" date="2023-01" db="EMBL/GenBank/DDBJ databases">
        <title>Analysis of 21 Apiospora genomes using comparative genomics revels a genus with tremendous synthesis potential of carbohydrate active enzymes and secondary metabolites.</title>
        <authorList>
            <person name="Sorensen T."/>
        </authorList>
    </citation>
    <scope>NUCLEOTIDE SEQUENCE [LARGE SCALE GENOMIC DNA]</scope>
    <source>
        <strain evidence="3 4">CBS 114990</strain>
    </source>
</reference>
<accession>A0ABR1WLQ5</accession>
<dbReference type="Pfam" id="PF01612">
    <property type="entry name" value="DNA_pol_A_exo1"/>
    <property type="match status" value="1"/>
</dbReference>
<dbReference type="InterPro" id="IPR036397">
    <property type="entry name" value="RNaseH_sf"/>
</dbReference>
<dbReference type="Proteomes" id="UP001433268">
    <property type="component" value="Unassembled WGS sequence"/>
</dbReference>
<evidence type="ECO:0000256" key="1">
    <source>
        <dbReference type="SAM" id="MobiDB-lite"/>
    </source>
</evidence>